<proteinExistence type="predicted"/>
<protein>
    <submittedName>
        <fullName evidence="1">Uncharacterized protein</fullName>
    </submittedName>
</protein>
<evidence type="ECO:0000313" key="1">
    <source>
        <dbReference type="EMBL" id="ENO88908.1"/>
    </source>
</evidence>
<dbReference type="AlphaFoldDB" id="N6Z3J0"/>
<name>N6Z3J0_THAL4</name>
<sequence length="63" mass="6885">MDEKHGIDCIARAANRGHPTARRMMPFLYDPSRPPLSPAELDAALDAIARQLVLATLDETAGR</sequence>
<accession>N6Z3J0</accession>
<gene>
    <name evidence="1" type="ORF">C666_07820</name>
</gene>
<organism evidence="1 2">
    <name type="scientific">Thauera linaloolentis (strain DSM 12138 / JCM 21573 / CCUG 41526 / CIP 105981 / IAM 15112 / NBRC 102519 / 47Lol)</name>
    <dbReference type="NCBI Taxonomy" id="1123367"/>
    <lineage>
        <taxon>Bacteria</taxon>
        <taxon>Pseudomonadati</taxon>
        <taxon>Pseudomonadota</taxon>
        <taxon>Betaproteobacteria</taxon>
        <taxon>Rhodocyclales</taxon>
        <taxon>Zoogloeaceae</taxon>
        <taxon>Thauera</taxon>
    </lineage>
</organism>
<dbReference type="RefSeq" id="WP_004336378.1">
    <property type="nucleotide sequence ID" value="NZ_AMXE01000021.1"/>
</dbReference>
<comment type="caution">
    <text evidence="1">The sequence shown here is derived from an EMBL/GenBank/DDBJ whole genome shotgun (WGS) entry which is preliminary data.</text>
</comment>
<dbReference type="EMBL" id="AMXE01000021">
    <property type="protein sequence ID" value="ENO88908.1"/>
    <property type="molecule type" value="Genomic_DNA"/>
</dbReference>
<evidence type="ECO:0000313" key="2">
    <source>
        <dbReference type="Proteomes" id="UP000013232"/>
    </source>
</evidence>
<reference evidence="1 2" key="1">
    <citation type="submission" date="2012-09" db="EMBL/GenBank/DDBJ databases">
        <title>Draft Genome Sequences of 6 Strains from Genus Thauera.</title>
        <authorList>
            <person name="Liu B."/>
            <person name="Shapleigh J.P."/>
            <person name="Frostegard A.H."/>
        </authorList>
    </citation>
    <scope>NUCLEOTIDE SEQUENCE [LARGE SCALE GENOMIC DNA]</scope>
    <source>
        <strain evidence="2">47Lol / DSM 12138</strain>
    </source>
</reference>
<dbReference type="Proteomes" id="UP000013232">
    <property type="component" value="Unassembled WGS sequence"/>
</dbReference>
<keyword evidence="2" id="KW-1185">Reference proteome</keyword>
<dbReference type="OrthoDB" id="9792653at2"/>